<dbReference type="EMBL" id="CP031320">
    <property type="protein sequence ID" value="AXK36294.1"/>
    <property type="molecule type" value="Genomic_DNA"/>
</dbReference>
<evidence type="ECO:0000256" key="1">
    <source>
        <dbReference type="SAM" id="MobiDB-lite"/>
    </source>
</evidence>
<evidence type="ECO:0000313" key="3">
    <source>
        <dbReference type="Proteomes" id="UP000254425"/>
    </source>
</evidence>
<reference evidence="2 3" key="1">
    <citation type="submission" date="2018-07" db="EMBL/GenBank/DDBJ databases">
        <title>Draft genome of the type strain Streptomyces armeniacus ATCC 15676.</title>
        <authorList>
            <person name="Labana P."/>
            <person name="Gosse J.T."/>
            <person name="Boddy C.N."/>
        </authorList>
    </citation>
    <scope>NUCLEOTIDE SEQUENCE [LARGE SCALE GENOMIC DNA]</scope>
    <source>
        <strain evidence="2 3">ATCC 15676</strain>
    </source>
</reference>
<feature type="region of interest" description="Disordered" evidence="1">
    <location>
        <begin position="65"/>
        <end position="108"/>
    </location>
</feature>
<gene>
    <name evidence="2" type="ORF">DVA86_30620</name>
</gene>
<feature type="region of interest" description="Disordered" evidence="1">
    <location>
        <begin position="1"/>
        <end position="28"/>
    </location>
</feature>
<dbReference type="AlphaFoldDB" id="A0A345XXC8"/>
<protein>
    <submittedName>
        <fullName evidence="2">Uncharacterized protein</fullName>
    </submittedName>
</protein>
<name>A0A345XXC8_9ACTN</name>
<organism evidence="2 3">
    <name type="scientific">Streptomyces armeniacus</name>
    <dbReference type="NCBI Taxonomy" id="83291"/>
    <lineage>
        <taxon>Bacteria</taxon>
        <taxon>Bacillati</taxon>
        <taxon>Actinomycetota</taxon>
        <taxon>Actinomycetes</taxon>
        <taxon>Kitasatosporales</taxon>
        <taxon>Streptomycetaceae</taxon>
        <taxon>Streptomyces</taxon>
    </lineage>
</organism>
<feature type="compositionally biased region" description="Low complexity" evidence="1">
    <location>
        <begin position="65"/>
        <end position="80"/>
    </location>
</feature>
<keyword evidence="3" id="KW-1185">Reference proteome</keyword>
<evidence type="ECO:0000313" key="2">
    <source>
        <dbReference type="EMBL" id="AXK36294.1"/>
    </source>
</evidence>
<sequence length="108" mass="11197">MMPTDSRRTRAALLPGWTPEGRGPRACAAPVPGRAVGQDGPDYRGALAKKLVITVTAGADAPERCAPASPVAAAPAAPARPRAPRPNAPPRRLRRLRRTPRPAAGGGR</sequence>
<accession>A0A345XXC8</accession>
<dbReference type="Proteomes" id="UP000254425">
    <property type="component" value="Chromosome"/>
</dbReference>
<proteinExistence type="predicted"/>
<dbReference type="KEGG" id="sarm:DVA86_30620"/>
<feature type="compositionally biased region" description="Basic residues" evidence="1">
    <location>
        <begin position="91"/>
        <end position="100"/>
    </location>
</feature>